<evidence type="ECO:0000256" key="6">
    <source>
        <dbReference type="ARBA" id="ARBA00023136"/>
    </source>
</evidence>
<dbReference type="GO" id="GO:0055085">
    <property type="term" value="P:transmembrane transport"/>
    <property type="evidence" value="ECO:0007669"/>
    <property type="project" value="InterPro"/>
</dbReference>
<keyword evidence="5 7" id="KW-1133">Transmembrane helix</keyword>
<dbReference type="PANTHER" id="PTHR30183">
    <property type="entry name" value="MOLYBDENUM TRANSPORT SYSTEM PERMEASE PROTEIN MODB"/>
    <property type="match status" value="1"/>
</dbReference>
<proteinExistence type="inferred from homology"/>
<dbReference type="PANTHER" id="PTHR30183:SF3">
    <property type="entry name" value="MOLYBDENUM TRANSPORT SYSTEM PERMEASE PROTEIN MODB"/>
    <property type="match status" value="1"/>
</dbReference>
<feature type="transmembrane region" description="Helical" evidence="7">
    <location>
        <begin position="6"/>
        <end position="29"/>
    </location>
</feature>
<feature type="transmembrane region" description="Helical" evidence="7">
    <location>
        <begin position="230"/>
        <end position="250"/>
    </location>
</feature>
<dbReference type="SUPFAM" id="SSF161098">
    <property type="entry name" value="MetI-like"/>
    <property type="match status" value="1"/>
</dbReference>
<protein>
    <submittedName>
        <fullName evidence="9">Molybdate transport system permease protein ModB</fullName>
    </submittedName>
</protein>
<dbReference type="eggNOG" id="COG0555">
    <property type="taxonomic scope" value="Bacteria"/>
</dbReference>
<dbReference type="InterPro" id="IPR035906">
    <property type="entry name" value="MetI-like_sf"/>
</dbReference>
<dbReference type="CDD" id="cd06261">
    <property type="entry name" value="TM_PBP2"/>
    <property type="match status" value="1"/>
</dbReference>
<dbReference type="RefSeq" id="WP_049685778.1">
    <property type="nucleotide sequence ID" value="NZ_CP009170.1"/>
</dbReference>
<dbReference type="KEGG" id="tki:TKV_c20030"/>
<gene>
    <name evidence="9" type="primary">modB</name>
    <name evidence="9" type="ORF">TKV_c20030</name>
</gene>
<dbReference type="STRING" id="2325.TKV_c20030"/>
<dbReference type="HOGENOM" id="CLU_016047_14_1_9"/>
<dbReference type="GO" id="GO:0005886">
    <property type="term" value="C:plasma membrane"/>
    <property type="evidence" value="ECO:0007669"/>
    <property type="project" value="UniProtKB-SubCell"/>
</dbReference>
<dbReference type="EMBL" id="CP009170">
    <property type="protein sequence ID" value="AIS53147.1"/>
    <property type="molecule type" value="Genomic_DNA"/>
</dbReference>
<name>A0A097ATK4_THEKI</name>
<accession>A0A097ATK4</accession>
<feature type="transmembrane region" description="Helical" evidence="7">
    <location>
        <begin position="196"/>
        <end position="218"/>
    </location>
</feature>
<dbReference type="PROSITE" id="PS50928">
    <property type="entry name" value="ABC_TM1"/>
    <property type="match status" value="1"/>
</dbReference>
<feature type="transmembrane region" description="Helical" evidence="7">
    <location>
        <begin position="50"/>
        <end position="73"/>
    </location>
</feature>
<comment type="subcellular location">
    <subcellularLocation>
        <location evidence="1 7">Cell membrane</location>
        <topology evidence="1 7">Multi-pass membrane protein</topology>
    </subcellularLocation>
</comment>
<evidence type="ECO:0000256" key="1">
    <source>
        <dbReference type="ARBA" id="ARBA00004651"/>
    </source>
</evidence>
<evidence type="ECO:0000256" key="3">
    <source>
        <dbReference type="ARBA" id="ARBA00022475"/>
    </source>
</evidence>
<evidence type="ECO:0000259" key="8">
    <source>
        <dbReference type="PROSITE" id="PS50928"/>
    </source>
</evidence>
<keyword evidence="10" id="KW-1185">Reference proteome</keyword>
<evidence type="ECO:0000256" key="5">
    <source>
        <dbReference type="ARBA" id="ARBA00022989"/>
    </source>
</evidence>
<keyword evidence="2 7" id="KW-0813">Transport</keyword>
<dbReference type="Gene3D" id="1.10.3720.10">
    <property type="entry name" value="MetI-like"/>
    <property type="match status" value="1"/>
</dbReference>
<organism evidence="9 10">
    <name type="scientific">Thermoanaerobacter kivui</name>
    <name type="common">Acetogenium kivui</name>
    <dbReference type="NCBI Taxonomy" id="2325"/>
    <lineage>
        <taxon>Bacteria</taxon>
        <taxon>Bacillati</taxon>
        <taxon>Bacillota</taxon>
        <taxon>Clostridia</taxon>
        <taxon>Thermoanaerobacterales</taxon>
        <taxon>Thermoanaerobacteraceae</taxon>
        <taxon>Thermoanaerobacter</taxon>
    </lineage>
</organism>
<evidence type="ECO:0000313" key="9">
    <source>
        <dbReference type="EMBL" id="AIS53147.1"/>
    </source>
</evidence>
<sequence>MRRNIIEVIFLPMFFILIVYPVATLLGHVSINGIVKTFHDWLFWKSVKNTFVAAFFASILALFLALGFGYYHLFSKNSFIYRLANLMNDLPVAVPHTVAGAALLLAFGRNVLGFISNTGLAFMMISVVLAMFFVSYPLAARAITSGVDQIEPEIVDVARTLGDTPFKVYLRIILPLLKEAIFSGLVLTFARSLSEFAAVIMFGGNIPGVTQVLASYVFTKIEEGELDMAVTASAFCVVMSLIIVGLLNLINKRSIKDA</sequence>
<dbReference type="AlphaFoldDB" id="A0A097ATK4"/>
<dbReference type="Proteomes" id="UP000029669">
    <property type="component" value="Chromosome"/>
</dbReference>
<evidence type="ECO:0000256" key="4">
    <source>
        <dbReference type="ARBA" id="ARBA00022692"/>
    </source>
</evidence>
<evidence type="ECO:0000256" key="7">
    <source>
        <dbReference type="RuleBase" id="RU363032"/>
    </source>
</evidence>
<dbReference type="InterPro" id="IPR000515">
    <property type="entry name" value="MetI-like"/>
</dbReference>
<keyword evidence="6 7" id="KW-0472">Membrane</keyword>
<evidence type="ECO:0000256" key="2">
    <source>
        <dbReference type="ARBA" id="ARBA00022448"/>
    </source>
</evidence>
<comment type="similarity">
    <text evidence="7">Belongs to the binding-protein-dependent transport system permease family.</text>
</comment>
<feature type="domain" description="ABC transmembrane type-1" evidence="8">
    <location>
        <begin position="47"/>
        <end position="247"/>
    </location>
</feature>
<feature type="transmembrane region" description="Helical" evidence="7">
    <location>
        <begin position="119"/>
        <end position="139"/>
    </location>
</feature>
<evidence type="ECO:0000313" key="10">
    <source>
        <dbReference type="Proteomes" id="UP000029669"/>
    </source>
</evidence>
<reference evidence="10" key="1">
    <citation type="journal article" date="2015" name="Genome Announc.">
        <title>Whole-Genome Sequences of 80 Environmental and Clinical Isolates of Burkholderia pseudomallei.</title>
        <authorList>
            <person name="Johnson S.L."/>
            <person name="Baker A.L."/>
            <person name="Chain P.S."/>
            <person name="Currie B.J."/>
            <person name="Daligault H.E."/>
            <person name="Davenport K.W."/>
            <person name="Davis C.B."/>
            <person name="Inglis T.J."/>
            <person name="Kaestli M."/>
            <person name="Koren S."/>
            <person name="Mayo M."/>
            <person name="Merritt A.J."/>
            <person name="Price E.P."/>
            <person name="Sarovich D.S."/>
            <person name="Warner J."/>
            <person name="Rosovitz M.J."/>
        </authorList>
    </citation>
    <scope>NUCLEOTIDE SEQUENCE [LARGE SCALE GENOMIC DNA]</scope>
    <source>
        <strain evidence="10">DSM 2030</strain>
    </source>
</reference>
<keyword evidence="4 7" id="KW-0812">Transmembrane</keyword>
<keyword evidence="3" id="KW-1003">Cell membrane</keyword>
<feature type="transmembrane region" description="Helical" evidence="7">
    <location>
        <begin position="93"/>
        <end position="112"/>
    </location>
</feature>
<dbReference type="Pfam" id="PF00528">
    <property type="entry name" value="BPD_transp_1"/>
    <property type="match status" value="1"/>
</dbReference>